<evidence type="ECO:0000313" key="3">
    <source>
        <dbReference type="Proteomes" id="UP000248161"/>
    </source>
</evidence>
<feature type="compositionally biased region" description="Basic and acidic residues" evidence="1">
    <location>
        <begin position="81"/>
        <end position="94"/>
    </location>
</feature>
<feature type="compositionally biased region" description="Basic and acidic residues" evidence="1">
    <location>
        <begin position="126"/>
        <end position="146"/>
    </location>
</feature>
<gene>
    <name evidence="2" type="ORF">CXX69_04465</name>
</gene>
<dbReference type="Proteomes" id="UP000248161">
    <property type="component" value="Unassembled WGS sequence"/>
</dbReference>
<proteinExistence type="predicted"/>
<organism evidence="2 3">
    <name type="scientific">Candidatus Thalassarchaeum betae</name>
    <dbReference type="NCBI Taxonomy" id="2599289"/>
    <lineage>
        <taxon>Archaea</taxon>
        <taxon>Methanobacteriati</taxon>
        <taxon>Thermoplasmatota</taxon>
        <taxon>Candidatus Poseidoniia</taxon>
        <taxon>Candidatus Poseidoniales</taxon>
        <taxon>Candidatus Thalassarchaeaceae</taxon>
        <taxon>Candidatus Thalassarchaeum</taxon>
    </lineage>
</organism>
<dbReference type="AlphaFoldDB" id="A0A2V3HQR5"/>
<evidence type="ECO:0000313" key="2">
    <source>
        <dbReference type="EMBL" id="PXF21464.1"/>
    </source>
</evidence>
<sequence>MWGRFGATRGPQNEAPRKGRRNPGSGKRTGKSRNACRREDGGRAEADESGENRRELDERKGEEGERKLEEAEGEAEENVTELERTGRKEGEGRGKHNRGRGTIPKRYARKGEETNLEAAWRTKWRDRREPDARKGKNGKEAEEEHE</sequence>
<feature type="region of interest" description="Disordered" evidence="1">
    <location>
        <begin position="1"/>
        <end position="146"/>
    </location>
</feature>
<comment type="caution">
    <text evidence="2">The sequence shown here is derived from an EMBL/GenBank/DDBJ whole genome shotgun (WGS) entry which is preliminary data.</text>
</comment>
<name>A0A2V3HQR5_9ARCH</name>
<dbReference type="EMBL" id="PSPG01000008">
    <property type="protein sequence ID" value="PXF21464.1"/>
    <property type="molecule type" value="Genomic_DNA"/>
</dbReference>
<feature type="compositionally biased region" description="Basic and acidic residues" evidence="1">
    <location>
        <begin position="36"/>
        <end position="70"/>
    </location>
</feature>
<accession>A0A2V3HQR5</accession>
<evidence type="ECO:0000256" key="1">
    <source>
        <dbReference type="SAM" id="MobiDB-lite"/>
    </source>
</evidence>
<feature type="compositionally biased region" description="Acidic residues" evidence="1">
    <location>
        <begin position="71"/>
        <end position="80"/>
    </location>
</feature>
<protein>
    <submittedName>
        <fullName evidence="2">Uncharacterized protein</fullName>
    </submittedName>
</protein>
<reference evidence="2 3" key="1">
    <citation type="journal article" date="2015" name="Nat. Commun.">
        <title>Genomic and transcriptomic evidence for scavenging of diverse organic compounds by widespread deep-sea archaea.</title>
        <authorList>
            <person name="Li M."/>
            <person name="Baker B.J."/>
            <person name="Anantharaman K."/>
            <person name="Jain S."/>
            <person name="Breier J.A."/>
            <person name="Dick G.J."/>
        </authorList>
    </citation>
    <scope>NUCLEOTIDE SEQUENCE [LARGE SCALE GENOMIC DNA]</scope>
    <source>
        <strain evidence="2">Cayman_51_deep</strain>
    </source>
</reference>